<name>A0ABU8C462_9GAMM</name>
<dbReference type="Pfam" id="PF00550">
    <property type="entry name" value="PP-binding"/>
    <property type="match status" value="1"/>
</dbReference>
<dbReference type="Pfam" id="PF19468">
    <property type="entry name" value="DUF6005"/>
    <property type="match status" value="1"/>
</dbReference>
<evidence type="ECO:0000313" key="3">
    <source>
        <dbReference type="Proteomes" id="UP001375382"/>
    </source>
</evidence>
<dbReference type="PROSITE" id="PS50075">
    <property type="entry name" value="CARRIER"/>
    <property type="match status" value="1"/>
</dbReference>
<dbReference type="InterPro" id="IPR036736">
    <property type="entry name" value="ACP-like_sf"/>
</dbReference>
<reference evidence="2 3" key="1">
    <citation type="journal article" date="2023" name="Ecotoxicol. Environ. Saf.">
        <title>Mercury remediation potential of mercury-resistant strain Rheinheimera metallidurans sp. nov. isolated from a municipal waste dumping site.</title>
        <authorList>
            <person name="Yadav V."/>
            <person name="Manjhi A."/>
            <person name="Vadakedath N."/>
        </authorList>
    </citation>
    <scope>NUCLEOTIDE SEQUENCE [LARGE SCALE GENOMIC DNA]</scope>
    <source>
        <strain evidence="2 3">E-49</strain>
    </source>
</reference>
<evidence type="ECO:0000259" key="1">
    <source>
        <dbReference type="PROSITE" id="PS50075"/>
    </source>
</evidence>
<dbReference type="RefSeq" id="WP_335734866.1">
    <property type="nucleotide sequence ID" value="NZ_JALAAR010000003.1"/>
</dbReference>
<organism evidence="2 3">
    <name type="scientific">Rheinheimera muenzenbergensis</name>
    <dbReference type="NCBI Taxonomy" id="1193628"/>
    <lineage>
        <taxon>Bacteria</taxon>
        <taxon>Pseudomonadati</taxon>
        <taxon>Pseudomonadota</taxon>
        <taxon>Gammaproteobacteria</taxon>
        <taxon>Chromatiales</taxon>
        <taxon>Chromatiaceae</taxon>
        <taxon>Rheinheimera</taxon>
    </lineage>
</organism>
<accession>A0ABU8C462</accession>
<protein>
    <submittedName>
        <fullName evidence="2">DUF6005 family protein</fullName>
    </submittedName>
</protein>
<dbReference type="InterPro" id="IPR046047">
    <property type="entry name" value="DUF6005"/>
</dbReference>
<evidence type="ECO:0000313" key="2">
    <source>
        <dbReference type="EMBL" id="MEH8016446.1"/>
    </source>
</evidence>
<dbReference type="EMBL" id="JALAAR010000003">
    <property type="protein sequence ID" value="MEH8016446.1"/>
    <property type="molecule type" value="Genomic_DNA"/>
</dbReference>
<comment type="caution">
    <text evidence="2">The sequence shown here is derived from an EMBL/GenBank/DDBJ whole genome shotgun (WGS) entry which is preliminary data.</text>
</comment>
<keyword evidence="3" id="KW-1185">Reference proteome</keyword>
<dbReference type="InterPro" id="IPR009081">
    <property type="entry name" value="PP-bd_ACP"/>
</dbReference>
<gene>
    <name evidence="2" type="ORF">MN202_04330</name>
</gene>
<feature type="domain" description="Carrier" evidence="1">
    <location>
        <begin position="4"/>
        <end position="82"/>
    </location>
</feature>
<dbReference type="Gene3D" id="1.10.1200.10">
    <property type="entry name" value="ACP-like"/>
    <property type="match status" value="1"/>
</dbReference>
<sequence>MQKNTVISAIRQVLHNELQCQYLDRFHAQARLNEDLYLDSVLLMQLLLHLELSLGITVPDSALNKQDLATVDSLAQFLLSQGTPAQLADNAVESAAPEPAAEFDDIKVHCFVSCLCEIIKADERVDHRPFYFGVWDAQVLIDAQCRLAYHAPTLNHDFFRRWFQRIYGVAVNPWYRPELSKAQNLQLMQTLLQQKSASEQLMVMLDLYLLPERENKFNQNPFPHYVLLTETDDPEQWFMSDPDFRWQGVQRKQQVLQALASEAVAGGFIFDSKQIKPAENQVIADYFLACIKRDSNPMTDRVRQVVQHHAAPSAAGPALTQLGAALHHLPVLAIRKYAFEHAFAFFWLDIGFDETEFEAWCEVIEDLVSSYKKIQYRAMKLSTGQLSPAQQSALFDEIYQLLDQQDATEFRIKARLYQLFEQWCGIHQLGFAAKAAGSAEVSL</sequence>
<dbReference type="SUPFAM" id="SSF47336">
    <property type="entry name" value="ACP-like"/>
    <property type="match status" value="1"/>
</dbReference>
<proteinExistence type="predicted"/>
<dbReference type="Proteomes" id="UP001375382">
    <property type="component" value="Unassembled WGS sequence"/>
</dbReference>